<gene>
    <name evidence="3" type="ORF">ADICEAN_01228</name>
</gene>
<reference evidence="3 4" key="1">
    <citation type="journal article" date="2013" name="Genome Announc.">
        <title>Draft Genome Sequence of Cesiribacter andamanensis Strain AMV16T, Isolated from a Soil Sample from a Mud Volcano in the Andaman Islands, India.</title>
        <authorList>
            <person name="Shivaji S."/>
            <person name="Ara S."/>
            <person name="Begum Z."/>
            <person name="Srinivas T.N."/>
            <person name="Singh A."/>
            <person name="Kumar Pinnaka A."/>
        </authorList>
    </citation>
    <scope>NUCLEOTIDE SEQUENCE [LARGE SCALE GENOMIC DNA]</scope>
    <source>
        <strain evidence="3 4">AMV16</strain>
    </source>
</reference>
<keyword evidence="4" id="KW-1185">Reference proteome</keyword>
<feature type="signal peptide" evidence="2">
    <location>
        <begin position="1"/>
        <end position="21"/>
    </location>
</feature>
<keyword evidence="2" id="KW-0732">Signal</keyword>
<evidence type="ECO:0000313" key="3">
    <source>
        <dbReference type="EMBL" id="EMR03631.1"/>
    </source>
</evidence>
<proteinExistence type="predicted"/>
<feature type="chain" id="PRO_5004082014" evidence="2">
    <location>
        <begin position="22"/>
        <end position="226"/>
    </location>
</feature>
<protein>
    <submittedName>
        <fullName evidence="3">Uncharacterized protein</fullName>
    </submittedName>
</protein>
<organism evidence="3 4">
    <name type="scientific">Cesiribacter andamanensis AMV16</name>
    <dbReference type="NCBI Taxonomy" id="1279009"/>
    <lineage>
        <taxon>Bacteria</taxon>
        <taxon>Pseudomonadati</taxon>
        <taxon>Bacteroidota</taxon>
        <taxon>Cytophagia</taxon>
        <taxon>Cytophagales</taxon>
        <taxon>Cesiribacteraceae</taxon>
        <taxon>Cesiribacter</taxon>
    </lineage>
</organism>
<dbReference type="Proteomes" id="UP000011910">
    <property type="component" value="Unassembled WGS sequence"/>
</dbReference>
<evidence type="ECO:0000256" key="1">
    <source>
        <dbReference type="SAM" id="MobiDB-lite"/>
    </source>
</evidence>
<comment type="caution">
    <text evidence="3">The sequence shown here is derived from an EMBL/GenBank/DDBJ whole genome shotgun (WGS) entry which is preliminary data.</text>
</comment>
<dbReference type="EMBL" id="AODQ01000021">
    <property type="protein sequence ID" value="EMR03631.1"/>
    <property type="molecule type" value="Genomic_DNA"/>
</dbReference>
<dbReference type="AlphaFoldDB" id="M7N8U3"/>
<name>M7N8U3_9BACT</name>
<evidence type="ECO:0000313" key="4">
    <source>
        <dbReference type="Proteomes" id="UP000011910"/>
    </source>
</evidence>
<evidence type="ECO:0000256" key="2">
    <source>
        <dbReference type="SAM" id="SignalP"/>
    </source>
</evidence>
<sequence>MLKKTLLVYCFLQLFVAAVFGQEVRRQQQTLQGQPHSGYSIKVPYSEAQAKRYWLAYLKERGKVTERRQFIELRDIYWLDAPKGQQAYSLVLGDSTKSEIWIGYPATRADTALDSAIKEQLGKAPFLMKKYQLMASLQDAEAALTFMNREVENLRRNGNKLEGALKRNASEKERLEQQLVKNGEDKVRLEQETEENKKKLEQQQLEAEKISKQLQALKDKLSQLQE</sequence>
<accession>M7N8U3</accession>
<feature type="region of interest" description="Disordered" evidence="1">
    <location>
        <begin position="172"/>
        <end position="202"/>
    </location>
</feature>